<protein>
    <submittedName>
        <fullName evidence="1">Uncharacterized protein</fullName>
    </submittedName>
</protein>
<organism evidence="1 2">
    <name type="scientific">Bimuria novae-zelandiae CBS 107.79</name>
    <dbReference type="NCBI Taxonomy" id="1447943"/>
    <lineage>
        <taxon>Eukaryota</taxon>
        <taxon>Fungi</taxon>
        <taxon>Dikarya</taxon>
        <taxon>Ascomycota</taxon>
        <taxon>Pezizomycotina</taxon>
        <taxon>Dothideomycetes</taxon>
        <taxon>Pleosporomycetidae</taxon>
        <taxon>Pleosporales</taxon>
        <taxon>Massarineae</taxon>
        <taxon>Didymosphaeriaceae</taxon>
        <taxon>Bimuria</taxon>
    </lineage>
</organism>
<reference evidence="1" key="1">
    <citation type="journal article" date="2020" name="Stud. Mycol.">
        <title>101 Dothideomycetes genomes: a test case for predicting lifestyles and emergence of pathogens.</title>
        <authorList>
            <person name="Haridas S."/>
            <person name="Albert R."/>
            <person name="Binder M."/>
            <person name="Bloem J."/>
            <person name="Labutti K."/>
            <person name="Salamov A."/>
            <person name="Andreopoulos B."/>
            <person name="Baker S."/>
            <person name="Barry K."/>
            <person name="Bills G."/>
            <person name="Bluhm B."/>
            <person name="Cannon C."/>
            <person name="Castanera R."/>
            <person name="Culley D."/>
            <person name="Daum C."/>
            <person name="Ezra D."/>
            <person name="Gonzalez J."/>
            <person name="Henrissat B."/>
            <person name="Kuo A."/>
            <person name="Liang C."/>
            <person name="Lipzen A."/>
            <person name="Lutzoni F."/>
            <person name="Magnuson J."/>
            <person name="Mondo S."/>
            <person name="Nolan M."/>
            <person name="Ohm R."/>
            <person name="Pangilinan J."/>
            <person name="Park H.-J."/>
            <person name="Ramirez L."/>
            <person name="Alfaro M."/>
            <person name="Sun H."/>
            <person name="Tritt A."/>
            <person name="Yoshinaga Y."/>
            <person name="Zwiers L.-H."/>
            <person name="Turgeon B."/>
            <person name="Goodwin S."/>
            <person name="Spatafora J."/>
            <person name="Crous P."/>
            <person name="Grigoriev I."/>
        </authorList>
    </citation>
    <scope>NUCLEOTIDE SEQUENCE</scope>
    <source>
        <strain evidence="1">CBS 107.79</strain>
    </source>
</reference>
<name>A0A6A5UGS2_9PLEO</name>
<dbReference type="AlphaFoldDB" id="A0A6A5UGS2"/>
<proteinExistence type="predicted"/>
<dbReference type="EMBL" id="ML976790">
    <property type="protein sequence ID" value="KAF1964403.1"/>
    <property type="molecule type" value="Genomic_DNA"/>
</dbReference>
<dbReference type="Proteomes" id="UP000800036">
    <property type="component" value="Unassembled WGS sequence"/>
</dbReference>
<dbReference type="OrthoDB" id="3801064at2759"/>
<sequence length="138" mass="15815">MSSCVSLFIFTQAYDIPRLRQDVLDCFYHCYNDEQDYGGFLLGAWDHGIAYGKTAPSSPIRKLLVDAYRMFMIDDHGGKVTNITEHPKEFLLDVLQSYVDATPKQIQTPYESTGLNPCDYYEHASKAEQQACKIRVKF</sequence>
<evidence type="ECO:0000313" key="2">
    <source>
        <dbReference type="Proteomes" id="UP000800036"/>
    </source>
</evidence>
<evidence type="ECO:0000313" key="1">
    <source>
        <dbReference type="EMBL" id="KAF1964403.1"/>
    </source>
</evidence>
<accession>A0A6A5UGS2</accession>
<keyword evidence="2" id="KW-1185">Reference proteome</keyword>
<gene>
    <name evidence="1" type="ORF">BU23DRAFT_63552</name>
</gene>